<gene>
    <name evidence="8" type="ORF">GUH15_17835</name>
    <name evidence="7" type="ORF">XAC3562_970010</name>
</gene>
<keyword evidence="4 7" id="KW-0418">Kinase</keyword>
<dbReference type="EMBL" id="CCXZ01000196">
    <property type="protein sequence ID" value="CEG19226.1"/>
    <property type="molecule type" value="Genomic_DNA"/>
</dbReference>
<dbReference type="InterPro" id="IPR000577">
    <property type="entry name" value="Carb_kinase_FGGY"/>
</dbReference>
<accession>A0A0U5FL70</accession>
<comment type="similarity">
    <text evidence="1">Belongs to the heat shock protein 70 family.</text>
</comment>
<keyword evidence="9" id="KW-1185">Reference proteome</keyword>
<dbReference type="GeneID" id="66913225"/>
<dbReference type="CDD" id="cd07805">
    <property type="entry name" value="ASKHA_NBD_FGGY_CvXK-like"/>
    <property type="match status" value="1"/>
</dbReference>
<dbReference type="InterPro" id="IPR018181">
    <property type="entry name" value="Heat_shock_70_CS"/>
</dbReference>
<evidence type="ECO:0000313" key="8">
    <source>
        <dbReference type="EMBL" id="MBD4337883.1"/>
    </source>
</evidence>
<dbReference type="KEGG" id="xcw:J162_04381"/>
<organism evidence="7 9">
    <name type="scientific">Xanthomonas citri pv. citri</name>
    <dbReference type="NCBI Taxonomy" id="611301"/>
    <lineage>
        <taxon>Bacteria</taxon>
        <taxon>Pseudomonadati</taxon>
        <taxon>Pseudomonadota</taxon>
        <taxon>Gammaproteobacteria</taxon>
        <taxon>Lysobacterales</taxon>
        <taxon>Lysobacteraceae</taxon>
        <taxon>Xanthomonas</taxon>
    </lineage>
</organism>
<name>A0A0U5FL70_XANCI</name>
<dbReference type="InterPro" id="IPR018485">
    <property type="entry name" value="FGGY_C"/>
</dbReference>
<dbReference type="PANTHER" id="PTHR43095:SF5">
    <property type="entry name" value="XYLULOSE KINASE"/>
    <property type="match status" value="1"/>
</dbReference>
<dbReference type="KEGG" id="xcm:J164_04376"/>
<dbReference type="PROSITE" id="PS00297">
    <property type="entry name" value="HSP70_1"/>
    <property type="match status" value="1"/>
</dbReference>
<reference evidence="8" key="2">
    <citation type="submission" date="2020-01" db="EMBL/GenBank/DDBJ databases">
        <authorList>
            <person name="Richard D."/>
        </authorList>
    </citation>
    <scope>NUCLEOTIDE SEQUENCE</scope>
    <source>
        <strain evidence="8">JP541</strain>
    </source>
</reference>
<dbReference type="InterPro" id="IPR050406">
    <property type="entry name" value="FGGY_Carb_Kinase"/>
</dbReference>
<dbReference type="Proteomes" id="UP000052230">
    <property type="component" value="Unassembled WGS sequence"/>
</dbReference>
<feature type="domain" description="Carbohydrate kinase FGGY N-terminal" evidence="5">
    <location>
        <begin position="17"/>
        <end position="273"/>
    </location>
</feature>
<evidence type="ECO:0000313" key="7">
    <source>
        <dbReference type="EMBL" id="CEG19226.1"/>
    </source>
</evidence>
<dbReference type="InterPro" id="IPR043129">
    <property type="entry name" value="ATPase_NBD"/>
</dbReference>
<dbReference type="KEGG" id="xcr:J163_04376"/>
<evidence type="ECO:0000256" key="1">
    <source>
        <dbReference type="ARBA" id="ARBA00007381"/>
    </source>
</evidence>
<evidence type="ECO:0000313" key="9">
    <source>
        <dbReference type="Proteomes" id="UP000052230"/>
    </source>
</evidence>
<comment type="caution">
    <text evidence="7">The sequence shown here is derived from an EMBL/GenBank/DDBJ whole genome shotgun (WGS) entry which is preliminary data.</text>
</comment>
<dbReference type="SUPFAM" id="SSF53067">
    <property type="entry name" value="Actin-like ATPase domain"/>
    <property type="match status" value="2"/>
</dbReference>
<dbReference type="InterPro" id="IPR018484">
    <property type="entry name" value="FGGY_N"/>
</dbReference>
<dbReference type="Proteomes" id="UP000653002">
    <property type="component" value="Unassembled WGS sequence"/>
</dbReference>
<evidence type="ECO:0000256" key="2">
    <source>
        <dbReference type="ARBA" id="ARBA00009156"/>
    </source>
</evidence>
<dbReference type="PATRIC" id="fig|434928.28.peg.4575"/>
<dbReference type="GO" id="GO:0016301">
    <property type="term" value="F:kinase activity"/>
    <property type="evidence" value="ECO:0007669"/>
    <property type="project" value="UniProtKB-KW"/>
</dbReference>
<protein>
    <submittedName>
        <fullName evidence="7">Xylulose kinase</fullName>
    </submittedName>
</protein>
<dbReference type="GO" id="GO:0005975">
    <property type="term" value="P:carbohydrate metabolic process"/>
    <property type="evidence" value="ECO:0007669"/>
    <property type="project" value="InterPro"/>
</dbReference>
<dbReference type="KEGG" id="xcu:J159_04375"/>
<dbReference type="RefSeq" id="WP_015463776.1">
    <property type="nucleotide sequence ID" value="NZ_CAVLHM010000019.1"/>
</dbReference>
<dbReference type="AlphaFoldDB" id="A0A0U5FL70"/>
<dbReference type="EMBL" id="JAABFR010001386">
    <property type="protein sequence ID" value="MBD4337883.1"/>
    <property type="molecule type" value="Genomic_DNA"/>
</dbReference>
<evidence type="ECO:0000259" key="6">
    <source>
        <dbReference type="Pfam" id="PF02782"/>
    </source>
</evidence>
<evidence type="ECO:0000256" key="4">
    <source>
        <dbReference type="ARBA" id="ARBA00022777"/>
    </source>
</evidence>
<proteinExistence type="inferred from homology"/>
<dbReference type="Pfam" id="PF02782">
    <property type="entry name" value="FGGY_C"/>
    <property type="match status" value="1"/>
</dbReference>
<comment type="similarity">
    <text evidence="2">Belongs to the FGGY kinase family.</text>
</comment>
<keyword evidence="3" id="KW-0808">Transferase</keyword>
<feature type="domain" description="Carbohydrate kinase FGGY C-terminal" evidence="6">
    <location>
        <begin position="285"/>
        <end position="481"/>
    </location>
</feature>
<dbReference type="PIRSF" id="PIRSF000538">
    <property type="entry name" value="GlpK"/>
    <property type="match status" value="1"/>
</dbReference>
<reference evidence="7 9" key="1">
    <citation type="submission" date="2014-09" db="EMBL/GenBank/DDBJ databases">
        <authorList>
            <person name="Regsiter A."/>
        </authorList>
    </citation>
    <scope>NUCLEOTIDE SEQUENCE [LARGE SCALE GENOMIC DNA]</scope>
</reference>
<dbReference type="Gene3D" id="3.30.420.40">
    <property type="match status" value="2"/>
</dbReference>
<evidence type="ECO:0000259" key="5">
    <source>
        <dbReference type="Pfam" id="PF00370"/>
    </source>
</evidence>
<evidence type="ECO:0000256" key="3">
    <source>
        <dbReference type="ARBA" id="ARBA00022679"/>
    </source>
</evidence>
<dbReference type="PANTHER" id="PTHR43095">
    <property type="entry name" value="SUGAR KINASE"/>
    <property type="match status" value="1"/>
</dbReference>
<dbReference type="Pfam" id="PF00370">
    <property type="entry name" value="FGGY_N"/>
    <property type="match status" value="1"/>
</dbReference>
<sequence>MRTQTLADDTGGNAPLVLAVDLGTSGCKCALVTLDGKVLAWAFEPVQLHVQGVAAEQDPHAWWDAFCATAAAVVQGDAGLRRRVVAVCCSTQGEGTVCVDHNGQALGRAMLWLDMRGQAAIARRLQGRWLNVRGYDPLRLWRWLRLSGGAPARSGKDCAGHIAYLRDHQPVRYERTHKFLNVLDYMNLRLTGRFCATPDSMLTTWVTDNRDPHHIRYDAGLLDMVGVERDKLPDLLPSTAVLGPLLPQVAQALGLSPQTVVVAGAIDTSAVAVAAAVEDHAAHLYLGTSSWLGAHVPRMKTDVRSTIAAVPCAVEGRYLAIALQTTAGANLSFLRDRILFHADELLSDEQRPDVYEVLNRIAARVPAGSNGLIYMPWLFGERTPVEDPSLRAGLINLSLMHSREDMIRAVMEGVAFNTRWMMEPFARLLGCDPGTIAAVGGGAQSDLWCQIIADVSGRPIRQLHNPIQANAVGAAFIAGVGLGRLGFGDLAALQRPRRVYEPDAGTRALYDDRYAVFKDLQRTLAPIYRRLNPSTSVPAQEVAAHVCP</sequence>